<feature type="region of interest" description="Disordered" evidence="3">
    <location>
        <begin position="40"/>
        <end position="67"/>
    </location>
</feature>
<dbReference type="InterPro" id="IPR004087">
    <property type="entry name" value="KH_dom"/>
</dbReference>
<evidence type="ECO:0000256" key="3">
    <source>
        <dbReference type="SAM" id="MobiDB-lite"/>
    </source>
</evidence>
<feature type="region of interest" description="Disordered" evidence="3">
    <location>
        <begin position="196"/>
        <end position="313"/>
    </location>
</feature>
<dbReference type="FunCoup" id="A0A7M7NN09">
    <property type="interactions" value="1857"/>
</dbReference>
<dbReference type="Pfam" id="PF16274">
    <property type="entry name" value="Qua1"/>
    <property type="match status" value="1"/>
</dbReference>
<dbReference type="GO" id="GO:0005634">
    <property type="term" value="C:nucleus"/>
    <property type="evidence" value="ECO:0000318"/>
    <property type="project" value="GO_Central"/>
</dbReference>
<dbReference type="RefSeq" id="XP_030838696.1">
    <property type="nucleotide sequence ID" value="XM_030982836.1"/>
</dbReference>
<keyword evidence="6" id="KW-1185">Reference proteome</keyword>
<protein>
    <recommendedName>
        <fullName evidence="4">K Homology domain-containing protein</fullName>
    </recommendedName>
</protein>
<dbReference type="GO" id="GO:0003729">
    <property type="term" value="F:mRNA binding"/>
    <property type="evidence" value="ECO:0000318"/>
    <property type="project" value="GO_Central"/>
</dbReference>
<reference evidence="6" key="1">
    <citation type="submission" date="2015-02" db="EMBL/GenBank/DDBJ databases">
        <title>Genome sequencing for Strongylocentrotus purpuratus.</title>
        <authorList>
            <person name="Murali S."/>
            <person name="Liu Y."/>
            <person name="Vee V."/>
            <person name="English A."/>
            <person name="Wang M."/>
            <person name="Skinner E."/>
            <person name="Han Y."/>
            <person name="Muzny D.M."/>
            <person name="Worley K.C."/>
            <person name="Gibbs R.A."/>
        </authorList>
    </citation>
    <scope>NUCLEOTIDE SEQUENCE</scope>
</reference>
<evidence type="ECO:0000256" key="1">
    <source>
        <dbReference type="ARBA" id="ARBA00022884"/>
    </source>
</evidence>
<dbReference type="CDD" id="cd22384">
    <property type="entry name" value="KH-I_KHDRBS"/>
    <property type="match status" value="1"/>
</dbReference>
<dbReference type="Proteomes" id="UP000007110">
    <property type="component" value="Unassembled WGS sequence"/>
</dbReference>
<dbReference type="PANTHER" id="PTHR11208">
    <property type="entry name" value="RNA-BINDING PROTEIN RELATED"/>
    <property type="match status" value="1"/>
</dbReference>
<dbReference type="GeneID" id="588527"/>
<dbReference type="SMART" id="SM00322">
    <property type="entry name" value="KH"/>
    <property type="match status" value="1"/>
</dbReference>
<dbReference type="InterPro" id="IPR055256">
    <property type="entry name" value="KH_1_KHDC4/BBP-like"/>
</dbReference>
<feature type="compositionally biased region" description="Gly residues" evidence="3">
    <location>
        <begin position="209"/>
        <end position="231"/>
    </location>
</feature>
<dbReference type="InParanoid" id="A0A7M7NN09"/>
<dbReference type="OMA" id="SYREQPY"/>
<dbReference type="AlphaFoldDB" id="A0A7M7NN09"/>
<accession>A0A7M7NN09</accession>
<organism evidence="5 6">
    <name type="scientific">Strongylocentrotus purpuratus</name>
    <name type="common">Purple sea urchin</name>
    <dbReference type="NCBI Taxonomy" id="7668"/>
    <lineage>
        <taxon>Eukaryota</taxon>
        <taxon>Metazoa</taxon>
        <taxon>Echinodermata</taxon>
        <taxon>Eleutherozoa</taxon>
        <taxon>Echinozoa</taxon>
        <taxon>Echinoidea</taxon>
        <taxon>Euechinoidea</taxon>
        <taxon>Echinacea</taxon>
        <taxon>Camarodonta</taxon>
        <taxon>Echinidea</taxon>
        <taxon>Strongylocentrotidae</taxon>
        <taxon>Strongylocentrotus</taxon>
    </lineage>
</organism>
<evidence type="ECO:0000313" key="6">
    <source>
        <dbReference type="Proteomes" id="UP000007110"/>
    </source>
</evidence>
<sequence length="395" mass="42744">MEGMDAKLEENETLKELMAERDCLDASFVHATRLLTEEITRVENGGERKENAADGGGDKPKTNPKLIDVSSSAPIRLRVKILIPVKEHPKFNFVGKLLGPRGNSLKRLQEITGTKIAILGKGSMRDKQKEDKLREESNQKYAHLTDDLHVQIELVGSPTEAYHRLAHSIAEVQKYLVPDPNDTIRQEQLRELAVISGSFTGPPPNAPGPRGGPRGGGGVRPSGMGRVGWGGGPPPMRGMGHHPHAVRPTGHMPSPARMGSPPGRGMSRGGGMTQRGSLSSGSSRGMSRAGYRGGAGGPRMSAPSYGSHSQQMEGADDYYERGYDQSHYQGYEDSNTGGASGFQEFGAGEGFTEHSYGGATETESTWPSEGAQTRLKYPSAMHQKETLRTHPYNRY</sequence>
<dbReference type="InterPro" id="IPR036612">
    <property type="entry name" value="KH_dom_type_1_sf"/>
</dbReference>
<dbReference type="Pfam" id="PF22675">
    <property type="entry name" value="KH-I_KHDC4-BBP"/>
    <property type="match status" value="1"/>
</dbReference>
<feature type="compositionally biased region" description="Low complexity" evidence="3">
    <location>
        <begin position="275"/>
        <end position="290"/>
    </location>
</feature>
<proteinExistence type="predicted"/>
<evidence type="ECO:0000256" key="2">
    <source>
        <dbReference type="PROSITE-ProRule" id="PRU00117"/>
    </source>
</evidence>
<dbReference type="PROSITE" id="PS50084">
    <property type="entry name" value="KH_TYPE_1"/>
    <property type="match status" value="1"/>
</dbReference>
<dbReference type="KEGG" id="spu:588527"/>
<name>A0A7M7NN09_STRPU</name>
<dbReference type="SUPFAM" id="SSF54791">
    <property type="entry name" value="Eukaryotic type KH-domain (KH-domain type I)"/>
    <property type="match status" value="1"/>
</dbReference>
<reference evidence="5" key="2">
    <citation type="submission" date="2021-01" db="UniProtKB">
        <authorList>
            <consortium name="EnsemblMetazoa"/>
        </authorList>
    </citation>
    <scope>IDENTIFICATION</scope>
</reference>
<keyword evidence="1 2" id="KW-0694">RNA-binding</keyword>
<dbReference type="PANTHER" id="PTHR11208:SF42">
    <property type="entry name" value="QUAKING RELATED 54B, ISOFORM E"/>
    <property type="match status" value="1"/>
</dbReference>
<feature type="compositionally biased region" description="Basic and acidic residues" evidence="3">
    <location>
        <begin position="40"/>
        <end position="61"/>
    </location>
</feature>
<dbReference type="Gene3D" id="3.30.1370.10">
    <property type="entry name" value="K Homology domain, type 1"/>
    <property type="match status" value="1"/>
</dbReference>
<dbReference type="GO" id="GO:0000381">
    <property type="term" value="P:regulation of alternative mRNA splicing, via spliceosome"/>
    <property type="evidence" value="ECO:0000318"/>
    <property type="project" value="GO_Central"/>
</dbReference>
<dbReference type="InterPro" id="IPR045071">
    <property type="entry name" value="BBP-like"/>
</dbReference>
<dbReference type="EnsemblMetazoa" id="XM_030982836">
    <property type="protein sequence ID" value="XP_030838696"/>
    <property type="gene ID" value="LOC588527"/>
</dbReference>
<dbReference type="InterPro" id="IPR032571">
    <property type="entry name" value="Qua1_dom"/>
</dbReference>
<evidence type="ECO:0000313" key="5">
    <source>
        <dbReference type="EnsemblMetazoa" id="XP_030838696"/>
    </source>
</evidence>
<feature type="domain" description="K Homology" evidence="4">
    <location>
        <begin position="75"/>
        <end position="174"/>
    </location>
</feature>
<evidence type="ECO:0000259" key="4">
    <source>
        <dbReference type="SMART" id="SM00322"/>
    </source>
</evidence>
<dbReference type="OrthoDB" id="6777263at2759"/>